<evidence type="ECO:0000256" key="11">
    <source>
        <dbReference type="NCBIfam" id="TIGR00665"/>
    </source>
</evidence>
<evidence type="ECO:0000256" key="7">
    <source>
        <dbReference type="ARBA" id="ARBA00022840"/>
    </source>
</evidence>
<dbReference type="InterPro" id="IPR007692">
    <property type="entry name" value="DNA_helicase_DnaB"/>
</dbReference>
<comment type="catalytic activity">
    <reaction evidence="10 12">
        <text>ATP + H2O = ADP + phosphate + H(+)</text>
        <dbReference type="Rhea" id="RHEA:13065"/>
        <dbReference type="ChEBI" id="CHEBI:15377"/>
        <dbReference type="ChEBI" id="CHEBI:15378"/>
        <dbReference type="ChEBI" id="CHEBI:30616"/>
        <dbReference type="ChEBI" id="CHEBI:43474"/>
        <dbReference type="ChEBI" id="CHEBI:456216"/>
        <dbReference type="EC" id="5.6.2.3"/>
    </reaction>
</comment>
<keyword evidence="9" id="KW-0413">Isomerase</keyword>
<evidence type="ECO:0000313" key="14">
    <source>
        <dbReference type="EMBL" id="OGZ34705.1"/>
    </source>
</evidence>
<dbReference type="AlphaFoldDB" id="A0A1G2F9F3"/>
<dbReference type="Gene3D" id="3.40.50.300">
    <property type="entry name" value="P-loop containing nucleotide triphosphate hydrolases"/>
    <property type="match status" value="1"/>
</dbReference>
<dbReference type="GO" id="GO:0006269">
    <property type="term" value="P:DNA replication, synthesis of primer"/>
    <property type="evidence" value="ECO:0007669"/>
    <property type="project" value="UniProtKB-UniRule"/>
</dbReference>
<keyword evidence="4 12" id="KW-0547">Nucleotide-binding</keyword>
<comment type="caution">
    <text evidence="14">The sequence shown here is derived from an EMBL/GenBank/DDBJ whole genome shotgun (WGS) entry which is preliminary data.</text>
</comment>
<dbReference type="EMBL" id="MHMW01000002">
    <property type="protein sequence ID" value="OGZ34705.1"/>
    <property type="molecule type" value="Genomic_DNA"/>
</dbReference>
<dbReference type="FunFam" id="1.10.860.10:FF:000001">
    <property type="entry name" value="Replicative DNA helicase"/>
    <property type="match status" value="1"/>
</dbReference>
<protein>
    <recommendedName>
        <fullName evidence="11 12">Replicative DNA helicase</fullName>
        <ecNumber evidence="11 12">5.6.2.3</ecNumber>
    </recommendedName>
</protein>
<keyword evidence="2 12" id="KW-0639">Primosome</keyword>
<evidence type="ECO:0000256" key="1">
    <source>
        <dbReference type="ARBA" id="ARBA00008428"/>
    </source>
</evidence>
<evidence type="ECO:0000259" key="13">
    <source>
        <dbReference type="PROSITE" id="PS51199"/>
    </source>
</evidence>
<dbReference type="Pfam" id="PF03796">
    <property type="entry name" value="DnaB_C"/>
    <property type="match status" value="1"/>
</dbReference>
<evidence type="ECO:0000256" key="5">
    <source>
        <dbReference type="ARBA" id="ARBA00022801"/>
    </source>
</evidence>
<evidence type="ECO:0000256" key="12">
    <source>
        <dbReference type="RuleBase" id="RU362085"/>
    </source>
</evidence>
<dbReference type="InterPro" id="IPR016136">
    <property type="entry name" value="DNA_helicase_N/primase_C"/>
</dbReference>
<evidence type="ECO:0000256" key="2">
    <source>
        <dbReference type="ARBA" id="ARBA00022515"/>
    </source>
</evidence>
<evidence type="ECO:0000256" key="3">
    <source>
        <dbReference type="ARBA" id="ARBA00022705"/>
    </source>
</evidence>
<reference evidence="14 15" key="1">
    <citation type="journal article" date="2016" name="Nat. Commun.">
        <title>Thousands of microbial genomes shed light on interconnected biogeochemical processes in an aquifer system.</title>
        <authorList>
            <person name="Anantharaman K."/>
            <person name="Brown C.T."/>
            <person name="Hug L.A."/>
            <person name="Sharon I."/>
            <person name="Castelle C.J."/>
            <person name="Probst A.J."/>
            <person name="Thomas B.C."/>
            <person name="Singh A."/>
            <person name="Wilkins M.J."/>
            <person name="Karaoz U."/>
            <person name="Brodie E.L."/>
            <person name="Williams K.H."/>
            <person name="Hubbard S.S."/>
            <person name="Banfield J.F."/>
        </authorList>
    </citation>
    <scope>NUCLEOTIDE SEQUENCE [LARGE SCALE GENOMIC DNA]</scope>
</reference>
<keyword evidence="8 12" id="KW-0238">DNA-binding</keyword>
<gene>
    <name evidence="14" type="ORF">A2Y98_02830</name>
</gene>
<dbReference type="NCBIfam" id="NF004384">
    <property type="entry name" value="PRK05748.1"/>
    <property type="match status" value="1"/>
</dbReference>
<dbReference type="PANTHER" id="PTHR30153:SF2">
    <property type="entry name" value="REPLICATIVE DNA HELICASE"/>
    <property type="match status" value="1"/>
</dbReference>
<dbReference type="GO" id="GO:0016887">
    <property type="term" value="F:ATP hydrolysis activity"/>
    <property type="evidence" value="ECO:0007669"/>
    <property type="project" value="RHEA"/>
</dbReference>
<dbReference type="Pfam" id="PF00772">
    <property type="entry name" value="DnaB"/>
    <property type="match status" value="1"/>
</dbReference>
<evidence type="ECO:0000313" key="15">
    <source>
        <dbReference type="Proteomes" id="UP000179099"/>
    </source>
</evidence>
<proteinExistence type="inferred from homology"/>
<dbReference type="CDD" id="cd00984">
    <property type="entry name" value="DnaB_C"/>
    <property type="match status" value="1"/>
</dbReference>
<dbReference type="EC" id="5.6.2.3" evidence="11 12"/>
<organism evidence="14 15">
    <name type="scientific">Candidatus Portnoybacteria bacterium RBG_19FT_COMBO_36_7</name>
    <dbReference type="NCBI Taxonomy" id="1801992"/>
    <lineage>
        <taxon>Bacteria</taxon>
        <taxon>Candidatus Portnoyibacteriota</taxon>
    </lineage>
</organism>
<name>A0A1G2F9F3_9BACT</name>
<sequence>MADVILEKILQKIPPQNIEAEQSVLGCLMLDKNAVIKVADILKPGDFYRQVHNVIFETMIELYENGEPIDLLSITNRLEEKKLLEDVGGPSYLTTLVNMVPTAAHINHYAKIVQRKKVLRDLIDVSQDISQLGFSEEKDIEFILDEAEQKIFKISQKSLAQDFIPVKDALEEAFERIEKLHRGEGALRGVPTGFGDLDNYLSGLQKSDLVILAARPSLGKTAMAMDIVRYVAVHQKIPVGIFSLEMSKHDVVDRLLAAEAGVDLWKLRTGKLSSEGLDNDFARIQEAMSALSQSPIYIDDAPSPTVLQMRTMGRRLQAEQKLGLIVVDYLQLIQPRTNSENMVQQITEISRSLKGLARELEVPVLALSQLSRAVEARPDQVPRLADLRESGSIEQDADVVLFIYREDKVKKDSSRPNIADIFIAKHRNGPIGKVDLYFNESQVSFKNLERHFGE</sequence>
<dbReference type="GO" id="GO:0005524">
    <property type="term" value="F:ATP binding"/>
    <property type="evidence" value="ECO:0007669"/>
    <property type="project" value="UniProtKB-UniRule"/>
</dbReference>
<dbReference type="Proteomes" id="UP000179099">
    <property type="component" value="Unassembled WGS sequence"/>
</dbReference>
<evidence type="ECO:0000256" key="9">
    <source>
        <dbReference type="ARBA" id="ARBA00023235"/>
    </source>
</evidence>
<dbReference type="NCBIfam" id="TIGR00665">
    <property type="entry name" value="DnaB"/>
    <property type="match status" value="1"/>
</dbReference>
<dbReference type="SUPFAM" id="SSF48024">
    <property type="entry name" value="N-terminal domain of DnaB helicase"/>
    <property type="match status" value="1"/>
</dbReference>
<dbReference type="GO" id="GO:0003677">
    <property type="term" value="F:DNA binding"/>
    <property type="evidence" value="ECO:0007669"/>
    <property type="project" value="UniProtKB-UniRule"/>
</dbReference>
<keyword evidence="5 12" id="KW-0378">Hydrolase</keyword>
<dbReference type="InterPro" id="IPR027417">
    <property type="entry name" value="P-loop_NTPase"/>
</dbReference>
<accession>A0A1G2F9F3</accession>
<evidence type="ECO:0000256" key="10">
    <source>
        <dbReference type="ARBA" id="ARBA00048954"/>
    </source>
</evidence>
<evidence type="ECO:0000256" key="8">
    <source>
        <dbReference type="ARBA" id="ARBA00023125"/>
    </source>
</evidence>
<feature type="domain" description="SF4 helicase" evidence="13">
    <location>
        <begin position="183"/>
        <end position="452"/>
    </location>
</feature>
<keyword evidence="7 12" id="KW-0067">ATP-binding</keyword>
<comment type="function">
    <text evidence="12">The main replicative DNA helicase, it participates in initiation and elongation during chromosome replication. Travels ahead of the DNA replisome, separating dsDNA into templates for DNA synthesis. A processive ATP-dependent 5'-3' DNA helicase it has DNA-dependent ATPase activity.</text>
</comment>
<dbReference type="Gene3D" id="1.10.860.10">
    <property type="entry name" value="DNAb Helicase, Chain A"/>
    <property type="match status" value="1"/>
</dbReference>
<keyword evidence="6 12" id="KW-0347">Helicase</keyword>
<comment type="similarity">
    <text evidence="1 12">Belongs to the helicase family. DnaB subfamily.</text>
</comment>
<dbReference type="PANTHER" id="PTHR30153">
    <property type="entry name" value="REPLICATIVE DNA HELICASE DNAB"/>
    <property type="match status" value="1"/>
</dbReference>
<evidence type="ECO:0000256" key="4">
    <source>
        <dbReference type="ARBA" id="ARBA00022741"/>
    </source>
</evidence>
<dbReference type="InterPro" id="IPR007694">
    <property type="entry name" value="DNA_helicase_DnaB-like_C"/>
</dbReference>
<dbReference type="SUPFAM" id="SSF52540">
    <property type="entry name" value="P-loop containing nucleoside triphosphate hydrolases"/>
    <property type="match status" value="1"/>
</dbReference>
<dbReference type="InterPro" id="IPR007693">
    <property type="entry name" value="DNA_helicase_DnaB-like_N"/>
</dbReference>
<dbReference type="STRING" id="1801992.A2Y98_02830"/>
<keyword evidence="3 12" id="KW-0235">DNA replication</keyword>
<dbReference type="InterPro" id="IPR036185">
    <property type="entry name" value="DNA_heli_DnaB-like_N_sf"/>
</dbReference>
<dbReference type="PROSITE" id="PS51199">
    <property type="entry name" value="SF4_HELICASE"/>
    <property type="match status" value="1"/>
</dbReference>
<dbReference type="GO" id="GO:0005829">
    <property type="term" value="C:cytosol"/>
    <property type="evidence" value="ECO:0007669"/>
    <property type="project" value="TreeGrafter"/>
</dbReference>
<dbReference type="GO" id="GO:1990077">
    <property type="term" value="C:primosome complex"/>
    <property type="evidence" value="ECO:0007669"/>
    <property type="project" value="UniProtKB-UniRule"/>
</dbReference>
<evidence type="ECO:0000256" key="6">
    <source>
        <dbReference type="ARBA" id="ARBA00022806"/>
    </source>
</evidence>
<dbReference type="GO" id="GO:0043139">
    <property type="term" value="F:5'-3' DNA helicase activity"/>
    <property type="evidence" value="ECO:0007669"/>
    <property type="project" value="UniProtKB-EC"/>
</dbReference>